<keyword evidence="11 13" id="KW-0030">Aminoacyl-tRNA synthetase</keyword>
<dbReference type="Gene3D" id="3.40.50.620">
    <property type="entry name" value="HUPs"/>
    <property type="match status" value="1"/>
</dbReference>
<dbReference type="AlphaFoldDB" id="A0A7Z0DVH5"/>
<dbReference type="CDD" id="cd00672">
    <property type="entry name" value="CysRS_core"/>
    <property type="match status" value="1"/>
</dbReference>
<dbReference type="InterPro" id="IPR056411">
    <property type="entry name" value="CysS_C"/>
</dbReference>
<dbReference type="NCBIfam" id="TIGR00435">
    <property type="entry name" value="cysS"/>
    <property type="match status" value="1"/>
</dbReference>
<feature type="binding site" evidence="13">
    <location>
        <position position="246"/>
    </location>
    <ligand>
        <name>Zn(2+)</name>
        <dbReference type="ChEBI" id="CHEBI:29105"/>
    </ligand>
</feature>
<evidence type="ECO:0000256" key="12">
    <source>
        <dbReference type="ARBA" id="ARBA00047398"/>
    </source>
</evidence>
<evidence type="ECO:0000259" key="14">
    <source>
        <dbReference type="Pfam" id="PF01406"/>
    </source>
</evidence>
<evidence type="ECO:0000313" key="16">
    <source>
        <dbReference type="EMBL" id="NYJ10121.1"/>
    </source>
</evidence>
<keyword evidence="9 13" id="KW-0067">ATP-binding</keyword>
<dbReference type="GO" id="GO:0005524">
    <property type="term" value="F:ATP binding"/>
    <property type="evidence" value="ECO:0007669"/>
    <property type="project" value="UniProtKB-UniRule"/>
</dbReference>
<dbReference type="SUPFAM" id="SSF52374">
    <property type="entry name" value="Nucleotidylyl transferase"/>
    <property type="match status" value="1"/>
</dbReference>
<evidence type="ECO:0000256" key="1">
    <source>
        <dbReference type="ARBA" id="ARBA00004496"/>
    </source>
</evidence>
<dbReference type="InterPro" id="IPR032678">
    <property type="entry name" value="tRNA-synt_1_cat_dom"/>
</dbReference>
<comment type="caution">
    <text evidence="16">The sequence shown here is derived from an EMBL/GenBank/DDBJ whole genome shotgun (WGS) entry which is preliminary data.</text>
</comment>
<comment type="cofactor">
    <cofactor evidence="13">
        <name>Zn(2+)</name>
        <dbReference type="ChEBI" id="CHEBI:29105"/>
    </cofactor>
    <text evidence="13">Binds 1 zinc ion per subunit.</text>
</comment>
<feature type="short sequence motif" description="'KMSKS' region" evidence="13">
    <location>
        <begin position="279"/>
        <end position="283"/>
    </location>
</feature>
<organism evidence="16 17">
    <name type="scientific">Rhizobium leguminosarum</name>
    <dbReference type="NCBI Taxonomy" id="384"/>
    <lineage>
        <taxon>Bacteria</taxon>
        <taxon>Pseudomonadati</taxon>
        <taxon>Pseudomonadota</taxon>
        <taxon>Alphaproteobacteria</taxon>
        <taxon>Hyphomicrobiales</taxon>
        <taxon>Rhizobiaceae</taxon>
        <taxon>Rhizobium/Agrobacterium group</taxon>
        <taxon>Rhizobium</taxon>
    </lineage>
</organism>
<keyword evidence="7 13" id="KW-0547">Nucleotide-binding</keyword>
<evidence type="ECO:0000313" key="17">
    <source>
        <dbReference type="Proteomes" id="UP000535276"/>
    </source>
</evidence>
<dbReference type="GO" id="GO:0004817">
    <property type="term" value="F:cysteine-tRNA ligase activity"/>
    <property type="evidence" value="ECO:0007669"/>
    <property type="project" value="UniProtKB-UniRule"/>
</dbReference>
<dbReference type="FunFam" id="3.40.50.620:FF:000068">
    <property type="entry name" value="Cysteine--tRNA ligase"/>
    <property type="match status" value="1"/>
</dbReference>
<accession>A0A7Z0DVH5</accession>
<feature type="binding site" evidence="13">
    <location>
        <position position="250"/>
    </location>
    <ligand>
        <name>Zn(2+)</name>
        <dbReference type="ChEBI" id="CHEBI:29105"/>
    </ligand>
</feature>
<gene>
    <name evidence="13" type="primary">cysS</name>
    <name evidence="16" type="ORF">GGI64_001140</name>
</gene>
<dbReference type="HAMAP" id="MF_00041">
    <property type="entry name" value="Cys_tRNA_synth"/>
    <property type="match status" value="1"/>
</dbReference>
<feature type="binding site" evidence="13">
    <location>
        <position position="33"/>
    </location>
    <ligand>
        <name>Zn(2+)</name>
        <dbReference type="ChEBI" id="CHEBI:29105"/>
    </ligand>
</feature>
<dbReference type="InterPro" id="IPR014729">
    <property type="entry name" value="Rossmann-like_a/b/a_fold"/>
</dbReference>
<evidence type="ECO:0000256" key="6">
    <source>
        <dbReference type="ARBA" id="ARBA00022723"/>
    </source>
</evidence>
<comment type="subcellular location">
    <subcellularLocation>
        <location evidence="1 13">Cytoplasm</location>
    </subcellularLocation>
</comment>
<dbReference type="EC" id="6.1.1.16" evidence="13"/>
<dbReference type="Proteomes" id="UP000535276">
    <property type="component" value="Unassembled WGS sequence"/>
</dbReference>
<dbReference type="PANTHER" id="PTHR10890">
    <property type="entry name" value="CYSTEINYL-TRNA SYNTHETASE"/>
    <property type="match status" value="1"/>
</dbReference>
<feature type="domain" description="Cysteinyl-tRNA ligase anticodon binding" evidence="15">
    <location>
        <begin position="406"/>
        <end position="450"/>
    </location>
</feature>
<sequence length="463" mass="51218">MGGMPELKLYNTLTREETVFAPIDPDNVRMYVCGPTVYDFAHIGNARPVIVFDVLFRLLRHVYGEDHVTYARNITDVDDKINARALRDHPGLPLNQAIRAVTEKTETQFHADVAELGCLEPSVEPRATDNIVEMTEIIEKLIGNGHAYVAAGEVLFDTKSMADYGQLSKRPLDEQQAGARVAVDAHKKNPGDFVLWKLSSHNEPGWESPWGRGRPGWHIECSAMSRRYLGDIFDIHGGGLDLIFPHHENEIAQSRCAHGTEVMANVWMHNGFVQVEGRKMSKSEGNFVTIHDLLHTQIFGGRKWPGEVLRLAMLMTHYREPIDFSIKRLEEAERLLAKWPATEAGDAAPDETVLNALADDLNTVAAVQALHSLAQAAHSDPAAAARFAATAAFLGLLPKKAEIDEAVAAAVDALVAMRLEMLKAKNFAEADKIRDELTAKGIQLKDGKDAATGERVTTWEVKR</sequence>
<proteinExistence type="inferred from homology"/>
<dbReference type="GO" id="GO:0005829">
    <property type="term" value="C:cytosol"/>
    <property type="evidence" value="ECO:0007669"/>
    <property type="project" value="TreeGrafter"/>
</dbReference>
<keyword evidence="6 13" id="KW-0479">Metal-binding</keyword>
<dbReference type="PRINTS" id="PR00983">
    <property type="entry name" value="TRNASYNTHCYS"/>
</dbReference>
<name>A0A7Z0DVH5_RHILE</name>
<feature type="binding site" evidence="13">
    <location>
        <position position="221"/>
    </location>
    <ligand>
        <name>Zn(2+)</name>
        <dbReference type="ChEBI" id="CHEBI:29105"/>
    </ligand>
</feature>
<keyword evidence="5 13" id="KW-0436">Ligase</keyword>
<dbReference type="RefSeq" id="WP_179610861.1">
    <property type="nucleotide sequence ID" value="NZ_JACBZV010000001.1"/>
</dbReference>
<evidence type="ECO:0000256" key="2">
    <source>
        <dbReference type="ARBA" id="ARBA00005594"/>
    </source>
</evidence>
<dbReference type="Pfam" id="PF23493">
    <property type="entry name" value="CysS_C"/>
    <property type="match status" value="1"/>
</dbReference>
<dbReference type="InterPro" id="IPR009080">
    <property type="entry name" value="tRNAsynth_Ia_anticodon-bd"/>
</dbReference>
<reference evidence="16 17" key="1">
    <citation type="submission" date="2020-07" db="EMBL/GenBank/DDBJ databases">
        <title>Genomic Encyclopedia of Type Strains, Phase IV (KMG-V): Genome sequencing to study the core and pangenomes of soil and plant-associated prokaryotes.</title>
        <authorList>
            <person name="Whitman W."/>
        </authorList>
    </citation>
    <scope>NUCLEOTIDE SEQUENCE [LARGE SCALE GENOMIC DNA]</scope>
    <source>
        <strain evidence="16 17">SEMIA 4052</strain>
    </source>
</reference>
<dbReference type="SUPFAM" id="SSF47323">
    <property type="entry name" value="Anticodon-binding domain of a subclass of class I aminoacyl-tRNA synthetases"/>
    <property type="match status" value="1"/>
</dbReference>
<evidence type="ECO:0000259" key="15">
    <source>
        <dbReference type="Pfam" id="PF23493"/>
    </source>
</evidence>
<evidence type="ECO:0000256" key="13">
    <source>
        <dbReference type="HAMAP-Rule" id="MF_00041"/>
    </source>
</evidence>
<comment type="subunit">
    <text evidence="3 13">Monomer.</text>
</comment>
<feature type="binding site" evidence="13">
    <location>
        <position position="282"/>
    </location>
    <ligand>
        <name>ATP</name>
        <dbReference type="ChEBI" id="CHEBI:30616"/>
    </ligand>
</feature>
<dbReference type="GO" id="GO:0006423">
    <property type="term" value="P:cysteinyl-tRNA aminoacylation"/>
    <property type="evidence" value="ECO:0007669"/>
    <property type="project" value="UniProtKB-UniRule"/>
</dbReference>
<dbReference type="EMBL" id="JACBZV010000001">
    <property type="protein sequence ID" value="NYJ10121.1"/>
    <property type="molecule type" value="Genomic_DNA"/>
</dbReference>
<dbReference type="PANTHER" id="PTHR10890:SF3">
    <property type="entry name" value="CYSTEINE--TRNA LIGASE, CYTOPLASMIC"/>
    <property type="match status" value="1"/>
</dbReference>
<keyword evidence="10 13" id="KW-0648">Protein biosynthesis</keyword>
<dbReference type="Pfam" id="PF01406">
    <property type="entry name" value="tRNA-synt_1e"/>
    <property type="match status" value="1"/>
</dbReference>
<dbReference type="InterPro" id="IPR024909">
    <property type="entry name" value="Cys-tRNA/MSH_ligase"/>
</dbReference>
<keyword evidence="8 13" id="KW-0862">Zinc</keyword>
<evidence type="ECO:0000256" key="7">
    <source>
        <dbReference type="ARBA" id="ARBA00022741"/>
    </source>
</evidence>
<evidence type="ECO:0000256" key="11">
    <source>
        <dbReference type="ARBA" id="ARBA00023146"/>
    </source>
</evidence>
<evidence type="ECO:0000256" key="10">
    <source>
        <dbReference type="ARBA" id="ARBA00022917"/>
    </source>
</evidence>
<dbReference type="InterPro" id="IPR015803">
    <property type="entry name" value="Cys-tRNA-ligase"/>
</dbReference>
<evidence type="ECO:0000256" key="5">
    <source>
        <dbReference type="ARBA" id="ARBA00022598"/>
    </source>
</evidence>
<comment type="similarity">
    <text evidence="2 13">Belongs to the class-I aminoacyl-tRNA synthetase family.</text>
</comment>
<evidence type="ECO:0000256" key="8">
    <source>
        <dbReference type="ARBA" id="ARBA00022833"/>
    </source>
</evidence>
<keyword evidence="4 13" id="KW-0963">Cytoplasm</keyword>
<evidence type="ECO:0000256" key="9">
    <source>
        <dbReference type="ARBA" id="ARBA00022840"/>
    </source>
</evidence>
<feature type="domain" description="tRNA synthetases class I catalytic" evidence="14">
    <location>
        <begin position="20"/>
        <end position="333"/>
    </location>
</feature>
<evidence type="ECO:0000256" key="4">
    <source>
        <dbReference type="ARBA" id="ARBA00022490"/>
    </source>
</evidence>
<dbReference type="GO" id="GO:0008270">
    <property type="term" value="F:zinc ion binding"/>
    <property type="evidence" value="ECO:0007669"/>
    <property type="project" value="UniProtKB-UniRule"/>
</dbReference>
<evidence type="ECO:0000256" key="3">
    <source>
        <dbReference type="ARBA" id="ARBA00011245"/>
    </source>
</evidence>
<protein>
    <recommendedName>
        <fullName evidence="13">Cysteine--tRNA ligase</fullName>
        <ecNumber evidence="13">6.1.1.16</ecNumber>
    </recommendedName>
    <alternativeName>
        <fullName evidence="13">Cysteinyl-tRNA synthetase</fullName>
        <shortName evidence="13">CysRS</shortName>
    </alternativeName>
</protein>
<comment type="catalytic activity">
    <reaction evidence="12 13">
        <text>tRNA(Cys) + L-cysteine + ATP = L-cysteinyl-tRNA(Cys) + AMP + diphosphate</text>
        <dbReference type="Rhea" id="RHEA:17773"/>
        <dbReference type="Rhea" id="RHEA-COMP:9661"/>
        <dbReference type="Rhea" id="RHEA-COMP:9679"/>
        <dbReference type="ChEBI" id="CHEBI:30616"/>
        <dbReference type="ChEBI" id="CHEBI:33019"/>
        <dbReference type="ChEBI" id="CHEBI:35235"/>
        <dbReference type="ChEBI" id="CHEBI:78442"/>
        <dbReference type="ChEBI" id="CHEBI:78517"/>
        <dbReference type="ChEBI" id="CHEBI:456215"/>
        <dbReference type="EC" id="6.1.1.16"/>
    </reaction>
</comment>
<feature type="short sequence motif" description="'HIGH' region" evidence="13">
    <location>
        <begin position="35"/>
        <end position="45"/>
    </location>
</feature>